<dbReference type="InterPro" id="IPR008979">
    <property type="entry name" value="Galactose-bd-like_sf"/>
</dbReference>
<dbReference type="Gene3D" id="2.60.120.260">
    <property type="entry name" value="Galactose-binding domain-like"/>
    <property type="match status" value="1"/>
</dbReference>
<dbReference type="Pfam" id="PF00041">
    <property type="entry name" value="fn3"/>
    <property type="match status" value="2"/>
</dbReference>
<dbReference type="Gene3D" id="2.60.40.10">
    <property type="entry name" value="Immunoglobulins"/>
    <property type="match status" value="3"/>
</dbReference>
<dbReference type="Pfam" id="PF13402">
    <property type="entry name" value="Peptidase_M60"/>
    <property type="match status" value="1"/>
</dbReference>
<sequence length="1602" mass="172122">MSRLNHFRRAVSGLLSVALTGSLCTTWLPAAAAAQSITPDAQTVRQTTGSIALTLRLGLPQRVEEADSRAIQLRLSGNGTEMTLSLASGQATGADGLRTTVEKQNAQGAPLTTEAQLGRYEATVSGLPLGTYTLTLTGKGYAPCTTQVTLQDYAQHIIAATDNGTFSLGDVDGSGKVDAADRAALDAQLGKTGALDTYDLNGDGVVDITDLSYVNRMMDRTTQPQVLSTAAIVSAQVDEQVVTVSEGKFSDLFTDDTSAVTLKPAQEAAALSIPIALEKPTEMSEIAITSPSATGAIQAGTAVVETQSGETLTIPFDAAAPAGVHAISRAAGQSTVTINLGQKVAVKKVTITVTKVEGQTGDKPEFATVTQIQFLKDIVSEEVAADTQVKNVTTAPGDKEVSLSWSALNNVTGYLIQYGTSQNNLNQSLSVSTNKATVSGLTNNKTYYFQVTGVNGDWKGTPSKVVSATPAPASVPGAPSNLVVQPADSALRLSWGSTKDATYYQVFYRVKGSEQFQTWGGDTTATNAVITGLTNGTEYEVAVKAGNLHGVGPYSSIALGTPKQEGFTMPELPSDGRIDSQNITSVVMADSTNVNKGLCPSFTVKDLTDNNPNTYWIAANYWYNSNITYTFQNTYDMNYLLVVPYLDGAYKNRIDNYTVTLKGADGETLATYYRSGVNITGSNYYIVTFPETEGVKSVTLGLGEKTGGPRVSISEIAFYESDTLSADIAALFTDGSFTALRGGVEESHITALRERLTALSSFYLDVNRLTDELNLAQGLLDHNEDALGLVKNDFQSRSASVAADRTAGQTASDLQPLGITAAAGATVAIYAQLPDDATVYVVPTQFYGESGVWKGAPVALENGRNYITIDKIGSLSDTRGGMLYLTYAGSQPQDIKLQVRVLQNAWEMPVLELSNWYTMGESERKDAIRVYVQELSTYVGGLSSSNLTTNIRNATEISTPSVLLSLPADQVLSGLKGVGNDESAMVEAMYQNVLAWEEELFIANKVQGIINSNASLADYQYPMTTRQNIRYMRMFAGAFMYAAGNHVGVEYGSTSALVQGKPTSATGEGRANGLFGWGIAHEIGHNMDKLGKAECTNNVYSLFLQAWDGGSMALNTRLTEDGRWEDIFNKTAQSRPGSANNVFVQLGLYWQLHLAYDDSADPLAFYNEFFTLWKEGQYSSYTYDERVALIASQVANRNLTEFFTRWGMELSSGVKSTLSGYPQESRAIWYLNDASRTYRLEGGSAASGEATVNASVQASNVTLTMSHPDSSRILGYEIRRNGVAIAFTTQDTYVDNLGAANNLTYTYSVVPVDKLGNLGAEVQADEVRVAYDKTINKSLYDLERLEDGSLILTMKSGSAVPVTGIKVTGADLGGTYTVQVKADPDAENWTDAKTGELSGETVVAYFNKPGAASSDTRIWTYDAAVVKLTGIPEDAQVELLDYPGDRVDFYEGATVGVLKEAYGDIPAGTLVILGTYRGDPVYNYVEIEARYSTTPEAGAVTTIERPIDGEVYLLAEIPADGAVSDTSDGFFLFVPNLEREKELNQQSGVTDDYPLEIRANFYRTDRPNDPSSKRLTSQTLWLSFPEGGEDHSFPLIELIGNE</sequence>
<dbReference type="Gene3D" id="1.10.390.30">
    <property type="entry name" value="Peptidase M60, enhancin-like domain 3"/>
    <property type="match status" value="1"/>
</dbReference>
<evidence type="ECO:0000313" key="7">
    <source>
        <dbReference type="Proteomes" id="UP000823868"/>
    </source>
</evidence>
<dbReference type="InterPro" id="IPR018247">
    <property type="entry name" value="EF_Hand_1_Ca_BS"/>
</dbReference>
<feature type="chain" id="PRO_5038680026" evidence="2">
    <location>
        <begin position="33"/>
        <end position="1602"/>
    </location>
</feature>
<dbReference type="CDD" id="cd00063">
    <property type="entry name" value="FN3"/>
    <property type="match status" value="2"/>
</dbReference>
<dbReference type="EMBL" id="DXDX01000090">
    <property type="protein sequence ID" value="HIY21246.1"/>
    <property type="molecule type" value="Genomic_DNA"/>
</dbReference>
<evidence type="ECO:0000259" key="5">
    <source>
        <dbReference type="PROSITE" id="PS51766"/>
    </source>
</evidence>
<dbReference type="SUPFAM" id="SSF63446">
    <property type="entry name" value="Type I dockerin domain"/>
    <property type="match status" value="1"/>
</dbReference>
<dbReference type="InterPro" id="IPR042279">
    <property type="entry name" value="Pep_M60_3"/>
</dbReference>
<name>A0A9D1Y862_9FIRM</name>
<dbReference type="PANTHER" id="PTHR13817">
    <property type="entry name" value="TITIN"/>
    <property type="match status" value="1"/>
</dbReference>
<evidence type="ECO:0000256" key="2">
    <source>
        <dbReference type="SAM" id="SignalP"/>
    </source>
</evidence>
<dbReference type="GO" id="GO:0004553">
    <property type="term" value="F:hydrolase activity, hydrolyzing O-glycosyl compounds"/>
    <property type="evidence" value="ECO:0007669"/>
    <property type="project" value="InterPro"/>
</dbReference>
<dbReference type="SUPFAM" id="SSF49785">
    <property type="entry name" value="Galactose-binding domain-like"/>
    <property type="match status" value="1"/>
</dbReference>
<dbReference type="InterPro" id="IPR013783">
    <property type="entry name" value="Ig-like_fold"/>
</dbReference>
<protein>
    <submittedName>
        <fullName evidence="6">M60 family metallopeptidase</fullName>
    </submittedName>
</protein>
<reference evidence="6" key="2">
    <citation type="submission" date="2021-04" db="EMBL/GenBank/DDBJ databases">
        <authorList>
            <person name="Gilroy R."/>
        </authorList>
    </citation>
    <scope>NUCLEOTIDE SEQUENCE</scope>
    <source>
        <strain evidence="6">ChiBcec16_6824</strain>
    </source>
</reference>
<dbReference type="InterPro" id="IPR003961">
    <property type="entry name" value="FN3_dom"/>
</dbReference>
<proteinExistence type="predicted"/>
<dbReference type="SMART" id="SM00060">
    <property type="entry name" value="FN3"/>
    <property type="match status" value="3"/>
</dbReference>
<dbReference type="Gene3D" id="2.60.120.1250">
    <property type="entry name" value="Peptidase M60, enhancin-like domain 1"/>
    <property type="match status" value="1"/>
</dbReference>
<dbReference type="InterPro" id="IPR002105">
    <property type="entry name" value="Dockerin_1_rpt"/>
</dbReference>
<gene>
    <name evidence="6" type="ORF">H9841_05010</name>
</gene>
<feature type="signal peptide" evidence="2">
    <location>
        <begin position="1"/>
        <end position="32"/>
    </location>
</feature>
<dbReference type="Gene3D" id="3.40.390.80">
    <property type="entry name" value="Peptidase M60, enhancin-like domain 2"/>
    <property type="match status" value="1"/>
</dbReference>
<dbReference type="InterPro" id="IPR016134">
    <property type="entry name" value="Dockerin_dom"/>
</dbReference>
<evidence type="ECO:0000256" key="1">
    <source>
        <dbReference type="ARBA" id="ARBA00022737"/>
    </source>
</evidence>
<feature type="domain" description="Fibronectin type-III" evidence="3">
    <location>
        <begin position="385"/>
        <end position="473"/>
    </location>
</feature>
<evidence type="ECO:0000259" key="3">
    <source>
        <dbReference type="PROSITE" id="PS50853"/>
    </source>
</evidence>
<feature type="domain" description="Peptidase M60" evidence="4">
    <location>
        <begin position="812"/>
        <end position="1157"/>
    </location>
</feature>
<dbReference type="SUPFAM" id="SSF49265">
    <property type="entry name" value="Fibronectin type III"/>
    <property type="match status" value="1"/>
</dbReference>
<feature type="domain" description="Dockerin" evidence="5">
    <location>
        <begin position="164"/>
        <end position="225"/>
    </location>
</feature>
<dbReference type="SMART" id="SM01276">
    <property type="entry name" value="M60-like"/>
    <property type="match status" value="1"/>
</dbReference>
<organism evidence="6 7">
    <name type="scientific">Candidatus Flavonifractor merdigallinarum</name>
    <dbReference type="NCBI Taxonomy" id="2838589"/>
    <lineage>
        <taxon>Bacteria</taxon>
        <taxon>Bacillati</taxon>
        <taxon>Bacillota</taxon>
        <taxon>Clostridia</taxon>
        <taxon>Eubacteriales</taxon>
        <taxon>Oscillospiraceae</taxon>
        <taxon>Flavonifractor</taxon>
    </lineage>
</organism>
<dbReference type="Gene3D" id="1.10.1330.10">
    <property type="entry name" value="Dockerin domain"/>
    <property type="match status" value="1"/>
</dbReference>
<feature type="domain" description="Fibronectin type-III" evidence="3">
    <location>
        <begin position="478"/>
        <end position="565"/>
    </location>
</feature>
<keyword evidence="1" id="KW-0677">Repeat</keyword>
<dbReference type="InterPro" id="IPR036116">
    <property type="entry name" value="FN3_sf"/>
</dbReference>
<dbReference type="InterPro" id="IPR036439">
    <property type="entry name" value="Dockerin_dom_sf"/>
</dbReference>
<dbReference type="PROSITE" id="PS50853">
    <property type="entry name" value="FN3"/>
    <property type="match status" value="2"/>
</dbReference>
<dbReference type="PROSITE" id="PS51723">
    <property type="entry name" value="PEPTIDASE_M60"/>
    <property type="match status" value="1"/>
</dbReference>
<evidence type="ECO:0000259" key="4">
    <source>
        <dbReference type="PROSITE" id="PS51723"/>
    </source>
</evidence>
<dbReference type="PROSITE" id="PS00018">
    <property type="entry name" value="EF_HAND_1"/>
    <property type="match status" value="1"/>
</dbReference>
<dbReference type="Pfam" id="PF00404">
    <property type="entry name" value="Dockerin_1"/>
    <property type="match status" value="1"/>
</dbReference>
<reference evidence="6" key="1">
    <citation type="journal article" date="2021" name="PeerJ">
        <title>Extensive microbial diversity within the chicken gut microbiome revealed by metagenomics and culture.</title>
        <authorList>
            <person name="Gilroy R."/>
            <person name="Ravi A."/>
            <person name="Getino M."/>
            <person name="Pursley I."/>
            <person name="Horton D.L."/>
            <person name="Alikhan N.F."/>
            <person name="Baker D."/>
            <person name="Gharbi K."/>
            <person name="Hall N."/>
            <person name="Watson M."/>
            <person name="Adriaenssens E.M."/>
            <person name="Foster-Nyarko E."/>
            <person name="Jarju S."/>
            <person name="Secka A."/>
            <person name="Antonio M."/>
            <person name="Oren A."/>
            <person name="Chaudhuri R.R."/>
            <person name="La Ragione R."/>
            <person name="Hildebrand F."/>
            <person name="Pallen M.J."/>
        </authorList>
    </citation>
    <scope>NUCLEOTIDE SEQUENCE</scope>
    <source>
        <strain evidence="6">ChiBcec16_6824</strain>
    </source>
</reference>
<dbReference type="GO" id="GO:0000272">
    <property type="term" value="P:polysaccharide catabolic process"/>
    <property type="evidence" value="ECO:0007669"/>
    <property type="project" value="InterPro"/>
</dbReference>
<evidence type="ECO:0000313" key="6">
    <source>
        <dbReference type="EMBL" id="HIY21246.1"/>
    </source>
</evidence>
<dbReference type="PROSITE" id="PS51766">
    <property type="entry name" value="DOCKERIN"/>
    <property type="match status" value="1"/>
</dbReference>
<dbReference type="Proteomes" id="UP000823868">
    <property type="component" value="Unassembled WGS sequence"/>
</dbReference>
<dbReference type="InterPro" id="IPR050964">
    <property type="entry name" value="Striated_Muscle_Regulatory"/>
</dbReference>
<dbReference type="InterPro" id="IPR031161">
    <property type="entry name" value="Peptidase_M60_dom"/>
</dbReference>
<accession>A0A9D1Y862</accession>
<comment type="caution">
    <text evidence="6">The sequence shown here is derived from an EMBL/GenBank/DDBJ whole genome shotgun (WGS) entry which is preliminary data.</text>
</comment>
<dbReference type="PANTHER" id="PTHR13817:SF73">
    <property type="entry name" value="FIBRONECTIN TYPE-III DOMAIN-CONTAINING PROTEIN"/>
    <property type="match status" value="1"/>
</dbReference>
<keyword evidence="2" id="KW-0732">Signal</keyword>